<keyword evidence="2" id="KW-0378">Hydrolase</keyword>
<evidence type="ECO:0000256" key="1">
    <source>
        <dbReference type="ARBA" id="ARBA00022722"/>
    </source>
</evidence>
<dbReference type="Gene3D" id="3.30.420.10">
    <property type="entry name" value="Ribonuclease H-like superfamily/Ribonuclease H"/>
    <property type="match status" value="1"/>
</dbReference>
<dbReference type="InterPro" id="IPR012337">
    <property type="entry name" value="RNaseH-like_sf"/>
</dbReference>
<keyword evidence="4" id="KW-1185">Reference proteome</keyword>
<evidence type="ECO:0000256" key="2">
    <source>
        <dbReference type="ARBA" id="ARBA00022801"/>
    </source>
</evidence>
<dbReference type="PANTHER" id="PTHR12801:SF59">
    <property type="entry name" value="INTERFERON-STIMULATED GENE 20 KDA PROTEIN"/>
    <property type="match status" value="1"/>
</dbReference>
<dbReference type="InterPro" id="IPR047021">
    <property type="entry name" value="REXO1/3/4-like"/>
</dbReference>
<dbReference type="SUPFAM" id="SSF53098">
    <property type="entry name" value="Ribonuclease H-like"/>
    <property type="match status" value="1"/>
</dbReference>
<dbReference type="AlphaFoldDB" id="A0A9X9Q7G7"/>
<keyword evidence="1" id="KW-0540">Nuclease</keyword>
<dbReference type="GO" id="GO:0005634">
    <property type="term" value="C:nucleus"/>
    <property type="evidence" value="ECO:0007669"/>
    <property type="project" value="TreeGrafter"/>
</dbReference>
<protein>
    <submittedName>
        <fullName evidence="3">Uncharacterized protein</fullName>
    </submittedName>
</protein>
<organism evidence="3 4">
    <name type="scientific">Gulo gulo</name>
    <name type="common">Wolverine</name>
    <name type="synonym">Gluton</name>
    <dbReference type="NCBI Taxonomy" id="48420"/>
    <lineage>
        <taxon>Eukaryota</taxon>
        <taxon>Metazoa</taxon>
        <taxon>Chordata</taxon>
        <taxon>Craniata</taxon>
        <taxon>Vertebrata</taxon>
        <taxon>Euteleostomi</taxon>
        <taxon>Mammalia</taxon>
        <taxon>Eutheria</taxon>
        <taxon>Laurasiatheria</taxon>
        <taxon>Carnivora</taxon>
        <taxon>Caniformia</taxon>
        <taxon>Musteloidea</taxon>
        <taxon>Mustelidae</taxon>
        <taxon>Guloninae</taxon>
        <taxon>Gulo</taxon>
    </lineage>
</organism>
<dbReference type="GO" id="GO:0003676">
    <property type="term" value="F:nucleic acid binding"/>
    <property type="evidence" value="ECO:0007669"/>
    <property type="project" value="InterPro"/>
</dbReference>
<dbReference type="GO" id="GO:0045071">
    <property type="term" value="P:negative regulation of viral genome replication"/>
    <property type="evidence" value="ECO:0007669"/>
    <property type="project" value="TreeGrafter"/>
</dbReference>
<dbReference type="EMBL" id="CYRY02043502">
    <property type="protein sequence ID" value="VCX37934.1"/>
    <property type="molecule type" value="Genomic_DNA"/>
</dbReference>
<evidence type="ECO:0000313" key="3">
    <source>
        <dbReference type="EMBL" id="VCX37934.1"/>
    </source>
</evidence>
<accession>A0A9X9Q7G7</accession>
<dbReference type="GO" id="GO:0051607">
    <property type="term" value="P:defense response to virus"/>
    <property type="evidence" value="ECO:0007669"/>
    <property type="project" value="TreeGrafter"/>
</dbReference>
<reference evidence="3 4" key="1">
    <citation type="submission" date="2018-10" db="EMBL/GenBank/DDBJ databases">
        <authorList>
            <person name="Ekblom R."/>
            <person name="Jareborg N."/>
        </authorList>
    </citation>
    <scope>NUCLEOTIDE SEQUENCE [LARGE SCALE GENOMIC DNA]</scope>
    <source>
        <tissue evidence="3">Muscle</tissue>
    </source>
</reference>
<dbReference type="Proteomes" id="UP000269945">
    <property type="component" value="Unassembled WGS sequence"/>
</dbReference>
<dbReference type="GO" id="GO:0004527">
    <property type="term" value="F:exonuclease activity"/>
    <property type="evidence" value="ECO:0007669"/>
    <property type="project" value="InterPro"/>
</dbReference>
<dbReference type="InterPro" id="IPR036397">
    <property type="entry name" value="RNaseH_sf"/>
</dbReference>
<dbReference type="GO" id="GO:0006308">
    <property type="term" value="P:DNA catabolic process"/>
    <property type="evidence" value="ECO:0007669"/>
    <property type="project" value="TreeGrafter"/>
</dbReference>
<sequence>MASYSVYDTSTDKVLLRQANLLSHKQASLRLLSEILLRRSIQNSRFGHSSVEDARAAMELYRLSQRLRAR</sequence>
<comment type="caution">
    <text evidence="3">The sequence shown here is derived from an EMBL/GenBank/DDBJ whole genome shotgun (WGS) entry which is preliminary data.</text>
</comment>
<dbReference type="GO" id="GO:0006401">
    <property type="term" value="P:RNA catabolic process"/>
    <property type="evidence" value="ECO:0007669"/>
    <property type="project" value="TreeGrafter"/>
</dbReference>
<name>A0A9X9Q7G7_GULGU</name>
<evidence type="ECO:0000313" key="4">
    <source>
        <dbReference type="Proteomes" id="UP000269945"/>
    </source>
</evidence>
<dbReference type="PANTHER" id="PTHR12801">
    <property type="entry name" value="RNA EXONUCLEASE REXO1 / RECO3 FAMILY MEMBER-RELATED"/>
    <property type="match status" value="1"/>
</dbReference>
<gene>
    <name evidence="3" type="ORF">BN2614_LOCUS1</name>
</gene>
<proteinExistence type="predicted"/>